<dbReference type="Proteomes" id="UP000195012">
    <property type="component" value="Unassembled WGS sequence"/>
</dbReference>
<feature type="region of interest" description="Disordered" evidence="6">
    <location>
        <begin position="99"/>
        <end position="124"/>
    </location>
</feature>
<evidence type="ECO:0000313" key="9">
    <source>
        <dbReference type="Proteomes" id="UP000195012"/>
    </source>
</evidence>
<dbReference type="Pfam" id="PF00847">
    <property type="entry name" value="AP2"/>
    <property type="match status" value="1"/>
</dbReference>
<feature type="region of interest" description="Disordered" evidence="6">
    <location>
        <begin position="1075"/>
        <end position="1094"/>
    </location>
</feature>
<gene>
    <name evidence="8" type="primary">ApiAP2</name>
    <name evidence="8" type="ORF">PKNOH_S110085600</name>
</gene>
<feature type="region of interest" description="Disordered" evidence="6">
    <location>
        <begin position="816"/>
        <end position="865"/>
    </location>
</feature>
<dbReference type="VEuPathDB" id="PlasmoDB:PKA1H_120019300"/>
<evidence type="ECO:0000259" key="7">
    <source>
        <dbReference type="Pfam" id="PF00847"/>
    </source>
</evidence>
<feature type="compositionally biased region" description="Gly residues" evidence="6">
    <location>
        <begin position="756"/>
        <end position="771"/>
    </location>
</feature>
<comment type="subcellular location">
    <subcellularLocation>
        <location evidence="1">Nucleus</location>
    </subcellularLocation>
</comment>
<dbReference type="VEuPathDB" id="PlasmoDB:PKNH_1215100"/>
<sequence>MDEVVNADQTFNPAVMPMDGKVATNDSSNKVNNNLNSVTPPTMLGSMGSTMVSGFIGNMNGSIGNPMDSLVVGPMNHNIMNAMSSGRTNTLNNMSNVVGRGNRNKSGSNNNGTKMGPMKSSPSNDPNILANNLVNTVVNTVVDTMSNSNHSVGNLGISAMSNVSNNTTKGSTQPVTGQVIKKKVGRPKGTTSANKVIKKEEKVSTSSSGYPGVSWNKRMCAWLAFFYDGASRRSRTFHPKHFNMDKEKARLSAVEFMKSLENNGRKKSTKNKTGRSKAKQLNEEMIRGMMSNDMASTLNNRAPNGTPIPIHLMPLNRGFYMQNMNRNFNLPGMPPSERSSMNNTYNSLGNTSNLGGMAQRMQDAGGIYIHNGGAPAHTMFGGNMHMLGSVKSNANVNGTGCTSSNNNGCSSGGNNGVGNGSGNNMLYLNELMFHSNLIQGGVAGGAGNGNGGNPSAGGNVNFVDRNMSSNNAASDLLKMEENLGLHNKDMQTLMNTLFRQNYNMNMSMANIDKHQYLHTSGKNNGTGQSGMKTSSNTTNGINNNNNGVNPIGGTNLPNSNSAANSMNSNSSQGPHLYLSNHGPGDVFENGNDSNNGVSMPNITMNNMVNLNNIGNLPNYYDYNFDPYGGNISPHLIDMVHRLNNDMKDDGKSGGVAAADGTDGRSDDVNELIFSTTDNATWINQLKHSQNNLCNNLNNNPCDLCDTSSASPEPNMAKKMDLGNRKKTINSMVSMSNRKSEMVDAGATSSAHHVNGDGNGGDNAGGNVGGSSSGNNGSANFDVNSNLPCECAPHLRNQKKHFCMYYPASNSNGTNDDNYSFMPPWNGNNNPNSSNNRMNNLDSNNEKSIDSSSHLGGTGSSNTNSINMGTPNSVVLCISTNNNQINSLAQNATHLAGNIEMNPKQGSHSSSAFSGTPNLQDIQKQLHFQAQSGIGTSAPDLHNALQMTKQTNNFAQKVLTNNNSNGGTNNNVSGASNIGGSNSISPTANGTSAHKKRGPKDNRKNLLPATATVAPSTEVSVVGPTGGVTAAAAPSHAMNTQSAQNGKNNGLNLNFVDHNNICNKLNSFINFEWLSSDTKTHPNRNNQGTFENEDT</sequence>
<dbReference type="VEuPathDB" id="PlasmoDB:PKNOH_S110085600"/>
<name>A0A1Y3DQE9_PLAKN</name>
<evidence type="ECO:0000256" key="3">
    <source>
        <dbReference type="ARBA" id="ARBA00023125"/>
    </source>
</evidence>
<feature type="domain" description="AP2/ERF" evidence="7">
    <location>
        <begin position="208"/>
        <end position="262"/>
    </location>
</feature>
<feature type="region of interest" description="Disordered" evidence="6">
    <location>
        <begin position="746"/>
        <end position="778"/>
    </location>
</feature>
<evidence type="ECO:0000256" key="2">
    <source>
        <dbReference type="ARBA" id="ARBA00023015"/>
    </source>
</evidence>
<dbReference type="EMBL" id="NETL01000025">
    <property type="protein sequence ID" value="OTN65446.1"/>
    <property type="molecule type" value="Genomic_DNA"/>
</dbReference>
<accession>A0A1Y3DQE9</accession>
<dbReference type="OMA" id="WINQLKH"/>
<dbReference type="Gene3D" id="1.20.5.2050">
    <property type="match status" value="1"/>
</dbReference>
<feature type="compositionally biased region" description="Low complexity" evidence="6">
    <location>
        <begin position="99"/>
        <end position="116"/>
    </location>
</feature>
<dbReference type="eggNOG" id="ENOG502SDS6">
    <property type="taxonomic scope" value="Eukaryota"/>
</dbReference>
<reference evidence="8 9" key="1">
    <citation type="submission" date="2017-05" db="EMBL/GenBank/DDBJ databases">
        <title>PacBio assembly of a Plasmodium knowlesi genome sequence with Hi-C correction and manual annotation of the SICAvar gene family.</title>
        <authorList>
            <person name="Lapp S.A."/>
            <person name="Geraldo J.A."/>
            <person name="Chien J.-T."/>
            <person name="Ay F."/>
            <person name="Pakala S.B."/>
            <person name="Batugedara G."/>
            <person name="Humphrey J.C."/>
            <person name="Debarry J.D."/>
            <person name="Le Roch K.G."/>
            <person name="Galinski M.R."/>
            <person name="Kissinger J.C."/>
        </authorList>
    </citation>
    <scope>NUCLEOTIDE SEQUENCE [LARGE SCALE GENOMIC DNA]</scope>
    <source>
        <strain evidence="9">Malayan Strain Pk1 (A+)</strain>
    </source>
</reference>
<evidence type="ECO:0000256" key="5">
    <source>
        <dbReference type="ARBA" id="ARBA00023242"/>
    </source>
</evidence>
<keyword evidence="4" id="KW-0804">Transcription</keyword>
<feature type="compositionally biased region" description="Low complexity" evidence="6">
    <location>
        <begin position="825"/>
        <end position="842"/>
    </location>
</feature>
<keyword evidence="3" id="KW-0238">DNA-binding</keyword>
<dbReference type="OrthoDB" id="333966at2759"/>
<dbReference type="InterPro" id="IPR001471">
    <property type="entry name" value="AP2/ERF_dom"/>
</dbReference>
<organism evidence="8 9">
    <name type="scientific">Plasmodium knowlesi</name>
    <dbReference type="NCBI Taxonomy" id="5850"/>
    <lineage>
        <taxon>Eukaryota</taxon>
        <taxon>Sar</taxon>
        <taxon>Alveolata</taxon>
        <taxon>Apicomplexa</taxon>
        <taxon>Aconoidasida</taxon>
        <taxon>Haemosporida</taxon>
        <taxon>Plasmodiidae</taxon>
        <taxon>Plasmodium</taxon>
        <taxon>Plasmodium (Plasmodium)</taxon>
    </lineage>
</organism>
<keyword evidence="5" id="KW-0539">Nucleus</keyword>
<dbReference type="GO" id="GO:0003677">
    <property type="term" value="F:DNA binding"/>
    <property type="evidence" value="ECO:0007669"/>
    <property type="project" value="UniProtKB-KW"/>
</dbReference>
<dbReference type="AlphaFoldDB" id="A0A1Y3DQE9"/>
<dbReference type="GO" id="GO:0003700">
    <property type="term" value="F:DNA-binding transcription factor activity"/>
    <property type="evidence" value="ECO:0007669"/>
    <property type="project" value="InterPro"/>
</dbReference>
<evidence type="ECO:0000256" key="6">
    <source>
        <dbReference type="SAM" id="MobiDB-lite"/>
    </source>
</evidence>
<evidence type="ECO:0000256" key="4">
    <source>
        <dbReference type="ARBA" id="ARBA00023163"/>
    </source>
</evidence>
<feature type="compositionally biased region" description="Polar residues" evidence="6">
    <location>
        <begin position="849"/>
        <end position="865"/>
    </location>
</feature>
<feature type="compositionally biased region" description="Low complexity" evidence="6">
    <location>
        <begin position="960"/>
        <end position="984"/>
    </location>
</feature>
<feature type="region of interest" description="Disordered" evidence="6">
    <location>
        <begin position="957"/>
        <end position="1004"/>
    </location>
</feature>
<dbReference type="GO" id="GO:0005634">
    <property type="term" value="C:nucleus"/>
    <property type="evidence" value="ECO:0007669"/>
    <property type="project" value="UniProtKB-SubCell"/>
</dbReference>
<evidence type="ECO:0000256" key="1">
    <source>
        <dbReference type="ARBA" id="ARBA00004123"/>
    </source>
</evidence>
<protein>
    <submittedName>
        <fullName evidence="8">Putative AP2 family</fullName>
    </submittedName>
</protein>
<proteinExistence type="predicted"/>
<keyword evidence="2" id="KW-0805">Transcription regulation</keyword>
<evidence type="ECO:0000313" key="8">
    <source>
        <dbReference type="EMBL" id="OTN65446.1"/>
    </source>
</evidence>
<comment type="caution">
    <text evidence="8">The sequence shown here is derived from an EMBL/GenBank/DDBJ whole genome shotgun (WGS) entry which is preliminary data.</text>
</comment>